<dbReference type="EMBL" id="SLZV01000034">
    <property type="protein sequence ID" value="TCS62025.1"/>
    <property type="molecule type" value="Genomic_DNA"/>
</dbReference>
<proteinExistence type="predicted"/>
<evidence type="ECO:0000313" key="3">
    <source>
        <dbReference type="Proteomes" id="UP000294613"/>
    </source>
</evidence>
<evidence type="ECO:0000313" key="2">
    <source>
        <dbReference type="EMBL" id="TCS62025.1"/>
    </source>
</evidence>
<evidence type="ECO:0000313" key="1">
    <source>
        <dbReference type="EMBL" id="GBU05206.1"/>
    </source>
</evidence>
<organism evidence="2 3">
    <name type="scientific">Faecalimonas umbilicata</name>
    <dbReference type="NCBI Taxonomy" id="1912855"/>
    <lineage>
        <taxon>Bacteria</taxon>
        <taxon>Bacillati</taxon>
        <taxon>Bacillota</taxon>
        <taxon>Clostridia</taxon>
        <taxon>Lachnospirales</taxon>
        <taxon>Lachnospiraceae</taxon>
        <taxon>Faecalimonas</taxon>
    </lineage>
</organism>
<reference evidence="2 3" key="2">
    <citation type="submission" date="2019-03" db="EMBL/GenBank/DDBJ databases">
        <title>Genomic Encyclopedia of Type Strains, Phase IV (KMG-IV): sequencing the most valuable type-strain genomes for metagenomic binning, comparative biology and taxonomic classification.</title>
        <authorList>
            <person name="Goeker M."/>
        </authorList>
    </citation>
    <scope>NUCLEOTIDE SEQUENCE [LARGE SCALE GENOMIC DNA]</scope>
    <source>
        <strain evidence="2 3">DSM 103426</strain>
    </source>
</reference>
<evidence type="ECO:0000313" key="4">
    <source>
        <dbReference type="Proteomes" id="UP000702954"/>
    </source>
</evidence>
<accession>A0A4R3J9E1</accession>
<dbReference type="AlphaFoldDB" id="A0A4R3J9E1"/>
<reference evidence="1 4" key="1">
    <citation type="journal article" date="2018" name="Int. J. Syst. Evol. Microbiol.">
        <title>Draft Genome Sequence of Faecalimonas umbilicata JCM 30896T, an Acetate-Producing Bacterium Isolated from Human Feces.</title>
        <authorList>
            <person name="Sakamoto M."/>
            <person name="Ikeyama N."/>
            <person name="Yuki M."/>
            <person name="Ohkuma M."/>
        </authorList>
    </citation>
    <scope>NUCLEOTIDE SEQUENCE [LARGE SCALE GENOMIC DNA]</scope>
    <source>
        <strain evidence="1 4">EGH7</strain>
    </source>
</reference>
<comment type="caution">
    <text evidence="2">The sequence shown here is derived from an EMBL/GenBank/DDBJ whole genome shotgun (WGS) entry which is preliminary data.</text>
</comment>
<dbReference type="EMBL" id="BHEO01000008">
    <property type="protein sequence ID" value="GBU05206.1"/>
    <property type="molecule type" value="Genomic_DNA"/>
</dbReference>
<keyword evidence="4" id="KW-1185">Reference proteome</keyword>
<sequence length="84" mass="9886">MQRNIVDLFEDALSSEDYRFKISFLVGGLVSYESNDTAEKQAQSTKYLEEILDYITSLNENDSEKSEFIHHIKGTIERYLNWEE</sequence>
<name>A0A4R3J9E1_9FIRM</name>
<gene>
    <name evidence="2" type="ORF">EDD74_13417</name>
    <name evidence="1" type="ORF">FAEUMB_17470</name>
</gene>
<protein>
    <submittedName>
        <fullName evidence="2">Uncharacterized protein</fullName>
    </submittedName>
</protein>
<dbReference type="Proteomes" id="UP000294613">
    <property type="component" value="Unassembled WGS sequence"/>
</dbReference>
<dbReference type="Proteomes" id="UP000702954">
    <property type="component" value="Unassembled WGS sequence"/>
</dbReference>
<dbReference type="RefSeq" id="WP_116441732.1">
    <property type="nucleotide sequence ID" value="NZ_BHEO01000008.1"/>
</dbReference>